<accession>A0ABX7W4Y6</accession>
<dbReference type="EMBL" id="CP053381">
    <property type="protein sequence ID" value="QTP54752.1"/>
    <property type="molecule type" value="Genomic_DNA"/>
</dbReference>
<proteinExistence type="predicted"/>
<dbReference type="SUPFAM" id="SSF47336">
    <property type="entry name" value="ACP-like"/>
    <property type="match status" value="1"/>
</dbReference>
<organism evidence="2 3">
    <name type="scientific">Billgrantia sulfidoxydans</name>
    <dbReference type="NCBI Taxonomy" id="2733484"/>
    <lineage>
        <taxon>Bacteria</taxon>
        <taxon>Pseudomonadati</taxon>
        <taxon>Pseudomonadota</taxon>
        <taxon>Gammaproteobacteria</taxon>
        <taxon>Oceanospirillales</taxon>
        <taxon>Halomonadaceae</taxon>
        <taxon>Billgrantia</taxon>
    </lineage>
</organism>
<dbReference type="InterPro" id="IPR009081">
    <property type="entry name" value="PP-bd_ACP"/>
</dbReference>
<name>A0ABX7W4Y6_9GAMM</name>
<gene>
    <name evidence="2" type="ORF">HNO51_08700</name>
</gene>
<dbReference type="InterPro" id="IPR036736">
    <property type="entry name" value="ACP-like_sf"/>
</dbReference>
<dbReference type="RefSeq" id="WP_197450602.1">
    <property type="nucleotide sequence ID" value="NZ_CP053381.1"/>
</dbReference>
<reference evidence="2 3" key="1">
    <citation type="journal article" date="2021" name="Front. Microbiol.">
        <title>Aerobic Denitrification and Heterotrophic Sulfur Oxidation in the Genus Halomonas Revealed by Six Novel Species Characterizations and Genome-Based Analysis.</title>
        <authorList>
            <person name="Wang L."/>
            <person name="Shao Z."/>
        </authorList>
    </citation>
    <scope>NUCLEOTIDE SEQUENCE [LARGE SCALE GENOMIC DNA]</scope>
    <source>
        <strain evidence="2 3">MCCC 1A11059</strain>
    </source>
</reference>
<dbReference type="Gene3D" id="1.10.1200.10">
    <property type="entry name" value="ACP-like"/>
    <property type="match status" value="1"/>
</dbReference>
<sequence length="83" mass="9676">MNREELRTIVLEELSAIAPDIDIDHFDDRARLRDEYDLDSMDALNLLTAVHQRLGVNIPESDYARMQNLQALLDYLETRVENC</sequence>
<protein>
    <submittedName>
        <fullName evidence="2">Acyl carrier protein</fullName>
    </submittedName>
</protein>
<evidence type="ECO:0000259" key="1">
    <source>
        <dbReference type="PROSITE" id="PS50075"/>
    </source>
</evidence>
<dbReference type="Proteomes" id="UP000671868">
    <property type="component" value="Chromosome"/>
</dbReference>
<feature type="domain" description="Carrier" evidence="1">
    <location>
        <begin position="1"/>
        <end position="80"/>
    </location>
</feature>
<evidence type="ECO:0000313" key="3">
    <source>
        <dbReference type="Proteomes" id="UP000671868"/>
    </source>
</evidence>
<dbReference type="PROSITE" id="PS50075">
    <property type="entry name" value="CARRIER"/>
    <property type="match status" value="1"/>
</dbReference>
<keyword evidence="3" id="KW-1185">Reference proteome</keyword>
<dbReference type="Pfam" id="PF00550">
    <property type="entry name" value="PP-binding"/>
    <property type="match status" value="1"/>
</dbReference>
<evidence type="ECO:0000313" key="2">
    <source>
        <dbReference type="EMBL" id="QTP54752.1"/>
    </source>
</evidence>